<name>A0A261R978_9BORD</name>
<accession>A0A261R978</accession>
<gene>
    <name evidence="1" type="ORF">CAL26_25420</name>
</gene>
<protein>
    <submittedName>
        <fullName evidence="1">Uncharacterized protein</fullName>
    </submittedName>
</protein>
<dbReference type="SUPFAM" id="SSF53271">
    <property type="entry name" value="PRTase-like"/>
    <property type="match status" value="1"/>
</dbReference>
<proteinExistence type="predicted"/>
<dbReference type="InterPro" id="IPR051910">
    <property type="entry name" value="ComF/GntX_DNA_util-trans"/>
</dbReference>
<evidence type="ECO:0000313" key="2">
    <source>
        <dbReference type="Proteomes" id="UP000216857"/>
    </source>
</evidence>
<evidence type="ECO:0000313" key="1">
    <source>
        <dbReference type="EMBL" id="OZI21545.1"/>
    </source>
</evidence>
<dbReference type="InterPro" id="IPR029057">
    <property type="entry name" value="PRTase-like"/>
</dbReference>
<dbReference type="EMBL" id="NEVJ01000003">
    <property type="protein sequence ID" value="OZI21545.1"/>
    <property type="molecule type" value="Genomic_DNA"/>
</dbReference>
<keyword evidence="2" id="KW-1185">Reference proteome</keyword>
<organism evidence="1 2">
    <name type="scientific">Bordetella genomosp. 9</name>
    <dbReference type="NCBI Taxonomy" id="1416803"/>
    <lineage>
        <taxon>Bacteria</taxon>
        <taxon>Pseudomonadati</taxon>
        <taxon>Pseudomonadota</taxon>
        <taxon>Betaproteobacteria</taxon>
        <taxon>Burkholderiales</taxon>
        <taxon>Alcaligenaceae</taxon>
        <taxon>Bordetella</taxon>
    </lineage>
</organism>
<comment type="caution">
    <text evidence="1">The sequence shown here is derived from an EMBL/GenBank/DDBJ whole genome shotgun (WGS) entry which is preliminary data.</text>
</comment>
<sequence length="231" mass="24279">MCGGPAAAGRPCPPCVGDVIATMRDGQPRCRRCALRLRPGRTSCPDCARRPSPLAAVYAGFDYESPGDMLITRYKIELRYALAEPLADLILRNFSSAPAALAPGTVLVPIPSSRTSLRRRGFNPAAELARALARRTGLPLRPHWLARGRDGPKQSTLSREARSHVARDAYVCPTAVPPCTVAVVDDVMTTGSTLHAAALALRAAGAASVIGLVAARAPADAGGVLAQYHLP</sequence>
<dbReference type="PANTHER" id="PTHR47505:SF1">
    <property type="entry name" value="DNA UTILIZATION PROTEIN YHGH"/>
    <property type="match status" value="1"/>
</dbReference>
<dbReference type="Gene3D" id="3.40.50.2020">
    <property type="match status" value="1"/>
</dbReference>
<dbReference type="Proteomes" id="UP000216857">
    <property type="component" value="Unassembled WGS sequence"/>
</dbReference>
<reference evidence="1" key="1">
    <citation type="submission" date="2017-05" db="EMBL/GenBank/DDBJ databases">
        <title>Complete and WGS of Bordetella genogroups.</title>
        <authorList>
            <person name="Spilker T."/>
            <person name="Lipuma J."/>
        </authorList>
    </citation>
    <scope>NUCLEOTIDE SEQUENCE</scope>
    <source>
        <strain evidence="1">AU21707</strain>
    </source>
</reference>
<dbReference type="PANTHER" id="PTHR47505">
    <property type="entry name" value="DNA UTILIZATION PROTEIN YHGH"/>
    <property type="match status" value="1"/>
</dbReference>
<dbReference type="AlphaFoldDB" id="A0A261R978"/>